<gene>
    <name evidence="1" type="ORF">NUW54_g8937</name>
</gene>
<keyword evidence="2" id="KW-1185">Reference proteome</keyword>
<reference evidence="1" key="1">
    <citation type="submission" date="2022-08" db="EMBL/GenBank/DDBJ databases">
        <title>Genome Sequence of Pycnoporus sanguineus.</title>
        <authorList>
            <person name="Buettner E."/>
        </authorList>
    </citation>
    <scope>NUCLEOTIDE SEQUENCE</scope>
    <source>
        <strain evidence="1">CG-C14</strain>
    </source>
</reference>
<dbReference type="EMBL" id="JANSHE010002875">
    <property type="protein sequence ID" value="KAJ2988967.1"/>
    <property type="molecule type" value="Genomic_DNA"/>
</dbReference>
<comment type="caution">
    <text evidence="1">The sequence shown here is derived from an EMBL/GenBank/DDBJ whole genome shotgun (WGS) entry which is preliminary data.</text>
</comment>
<accession>A0ACC1PCB6</accession>
<protein>
    <submittedName>
        <fullName evidence="1">Uncharacterized protein</fullName>
    </submittedName>
</protein>
<proteinExistence type="predicted"/>
<evidence type="ECO:0000313" key="1">
    <source>
        <dbReference type="EMBL" id="KAJ2988967.1"/>
    </source>
</evidence>
<sequence>MASESVARIMEEKERAGGKERRSRTGAAETGTRRRWARNGKFRSSPIKRCRNPTAFLSSSILSSAWIDAAIWATPPTKYLHNLDQDSALSPNDRRTTSLRFSYSASPTLLLNTALPAQCTRPSLCSLPLEVLDDIAYHLALLDPIGPPRHLPALLRTCKLLHATLSVTNNTQLYARIFRAKFDYRAAERRLCEEATYSTGLAYQLVAYCYALRNIRRGDIDSPTTYNDYMRAFTMCMENDGRDAQHLEWAGLRGHVERFIFDRLWDGRYRTNGWPVEDITSSLALWLYWYSLTEEHLASKTPVECALLMALLRPYAMYNFRYPPFLAPDNHIHLPLEGDSEIYREHSTLTPHGFYPTYRDPVLCKHSIMHYGRIITLAEPPIGLIAKLLYIAIQERVCPVEVDMPVPIDRAEADELGTPGPTRADYIEFAHTRGVVLNARGSRDWRAGLEDAVGTLEDERAWRRDGAGSSAAHENDWERWRSCYDPWSFSAPRGVKYTFGSLTGFWSGRSLDPDGNEYYHAASSAVFDDELEHPTRPIVPEHHLAFKLREHHCISPATPLPHPGASSDPLDEGIMNGFFPPSFPDWPSVTERGGKLFIHGRHDWVYETHYEAKPSSHDEETCEMCRDSRRLEDAERLLRGQDTVEKEDEEAQIEEARRAVQGALGESMDVDELISSVAGDEDDAFAPDGRQEGDEGDREREPGTRC</sequence>
<organism evidence="1 2">
    <name type="scientific">Trametes sanguinea</name>
    <dbReference type="NCBI Taxonomy" id="158606"/>
    <lineage>
        <taxon>Eukaryota</taxon>
        <taxon>Fungi</taxon>
        <taxon>Dikarya</taxon>
        <taxon>Basidiomycota</taxon>
        <taxon>Agaricomycotina</taxon>
        <taxon>Agaricomycetes</taxon>
        <taxon>Polyporales</taxon>
        <taxon>Polyporaceae</taxon>
        <taxon>Trametes</taxon>
    </lineage>
</organism>
<name>A0ACC1PCB6_9APHY</name>
<evidence type="ECO:0000313" key="2">
    <source>
        <dbReference type="Proteomes" id="UP001144978"/>
    </source>
</evidence>
<dbReference type="Proteomes" id="UP001144978">
    <property type="component" value="Unassembled WGS sequence"/>
</dbReference>